<dbReference type="InterPro" id="IPR000477">
    <property type="entry name" value="RT_dom"/>
</dbReference>
<proteinExistence type="predicted"/>
<accession>A0A0K0DLV2</accession>
<protein>
    <submittedName>
        <fullName evidence="3">Reverse transcriptase domain-containing protein</fullName>
    </submittedName>
</protein>
<dbReference type="Proteomes" id="UP000035642">
    <property type="component" value="Unassembled WGS sequence"/>
</dbReference>
<evidence type="ECO:0000313" key="2">
    <source>
        <dbReference type="Proteomes" id="UP000035642"/>
    </source>
</evidence>
<name>A0A0K0DLV2_ANGCA</name>
<evidence type="ECO:0000313" key="3">
    <source>
        <dbReference type="WBParaSite" id="ACAC_0001260901-mRNA-1"/>
    </source>
</evidence>
<dbReference type="WBParaSite" id="ACAC_0001260901-mRNA-1">
    <property type="protein sequence ID" value="ACAC_0001260901-mRNA-1"/>
    <property type="gene ID" value="ACAC_0001260901"/>
</dbReference>
<dbReference type="PANTHER" id="PTHR47027">
    <property type="entry name" value="REVERSE TRANSCRIPTASE DOMAIN-CONTAINING PROTEIN"/>
    <property type="match status" value="1"/>
</dbReference>
<reference evidence="3" key="2">
    <citation type="submission" date="2017-02" db="UniProtKB">
        <authorList>
            <consortium name="WormBaseParasite"/>
        </authorList>
    </citation>
    <scope>IDENTIFICATION</scope>
</reference>
<dbReference type="PANTHER" id="PTHR47027:SF20">
    <property type="entry name" value="REVERSE TRANSCRIPTASE-LIKE PROTEIN WITH RNA-DIRECTED DNA POLYMERASE DOMAIN"/>
    <property type="match status" value="1"/>
</dbReference>
<dbReference type="Pfam" id="PF00078">
    <property type="entry name" value="RVT_1"/>
    <property type="match status" value="1"/>
</dbReference>
<evidence type="ECO:0000259" key="1">
    <source>
        <dbReference type="Pfam" id="PF00078"/>
    </source>
</evidence>
<reference evidence="2" key="1">
    <citation type="submission" date="2012-09" db="EMBL/GenBank/DDBJ databases">
        <authorList>
            <person name="Martin A.A."/>
        </authorList>
    </citation>
    <scope>NUCLEOTIDE SEQUENCE</scope>
</reference>
<organism evidence="2 3">
    <name type="scientific">Angiostrongylus cantonensis</name>
    <name type="common">Rat lungworm</name>
    <dbReference type="NCBI Taxonomy" id="6313"/>
    <lineage>
        <taxon>Eukaryota</taxon>
        <taxon>Metazoa</taxon>
        <taxon>Ecdysozoa</taxon>
        <taxon>Nematoda</taxon>
        <taxon>Chromadorea</taxon>
        <taxon>Rhabditida</taxon>
        <taxon>Rhabditina</taxon>
        <taxon>Rhabditomorpha</taxon>
        <taxon>Strongyloidea</taxon>
        <taxon>Metastrongylidae</taxon>
        <taxon>Angiostrongylus</taxon>
    </lineage>
</organism>
<sequence>MEALGSQGVPTQYIKILRELYKNFTTDLGSQGVPTKYIKILRELYKNFTTKISPFYNDINVDFKRGLRQGDTISPKSLTATLQNVMRTLEWDNMGVKIECQQSHHLRFADTTVIVTPDISQAERMLADFDKACGKIDLRLNLTKTMFMKNGLVSFDPSTLNGTNVSECSSYVYRGREINTKNDLAPELSRKKRAARGAFNSIEDIVERTKNTRLRAHLFDSTVLPTLTYASETRSLPKQDERSLRVIERTAERTMIEIPVSHK</sequence>
<dbReference type="AlphaFoldDB" id="A0A0K0DLV2"/>
<feature type="domain" description="Reverse transcriptase" evidence="1">
    <location>
        <begin position="57"/>
        <end position="148"/>
    </location>
</feature>
<keyword evidence="2" id="KW-1185">Reference proteome</keyword>